<organism evidence="2 3">
    <name type="scientific">Hypothenemus hampei</name>
    <name type="common">Coffee berry borer</name>
    <dbReference type="NCBI Taxonomy" id="57062"/>
    <lineage>
        <taxon>Eukaryota</taxon>
        <taxon>Metazoa</taxon>
        <taxon>Ecdysozoa</taxon>
        <taxon>Arthropoda</taxon>
        <taxon>Hexapoda</taxon>
        <taxon>Insecta</taxon>
        <taxon>Pterygota</taxon>
        <taxon>Neoptera</taxon>
        <taxon>Endopterygota</taxon>
        <taxon>Coleoptera</taxon>
        <taxon>Polyphaga</taxon>
        <taxon>Cucujiformia</taxon>
        <taxon>Curculionidae</taxon>
        <taxon>Scolytinae</taxon>
        <taxon>Hypothenemus</taxon>
    </lineage>
</organism>
<accession>A0ABD1FCD4</accession>
<name>A0ABD1FCD4_HYPHA</name>
<evidence type="ECO:0000256" key="1">
    <source>
        <dbReference type="SAM" id="Phobius"/>
    </source>
</evidence>
<evidence type="ECO:0000313" key="2">
    <source>
        <dbReference type="EMBL" id="KAL1516722.1"/>
    </source>
</evidence>
<keyword evidence="1" id="KW-0812">Transmembrane</keyword>
<keyword evidence="1" id="KW-0472">Membrane</keyword>
<dbReference type="EMBL" id="JBDJPC010000001">
    <property type="protein sequence ID" value="KAL1516722.1"/>
    <property type="molecule type" value="Genomic_DNA"/>
</dbReference>
<sequence>MDTIKTKISYWYMRYLLVTELFMVDTWERKLFHVITLLLLLVLSLFNHILVLGAIKYIRVLCFLNFFGSELKAQSTTHDALLPEL</sequence>
<evidence type="ECO:0000313" key="3">
    <source>
        <dbReference type="Proteomes" id="UP001566132"/>
    </source>
</evidence>
<protein>
    <submittedName>
        <fullName evidence="2">Uncharacterized protein</fullName>
    </submittedName>
</protein>
<keyword evidence="3" id="KW-1185">Reference proteome</keyword>
<gene>
    <name evidence="2" type="ORF">ABEB36_000593</name>
</gene>
<dbReference type="Proteomes" id="UP001566132">
    <property type="component" value="Unassembled WGS sequence"/>
</dbReference>
<proteinExistence type="predicted"/>
<comment type="caution">
    <text evidence="2">The sequence shown here is derived from an EMBL/GenBank/DDBJ whole genome shotgun (WGS) entry which is preliminary data.</text>
</comment>
<dbReference type="AlphaFoldDB" id="A0ABD1FCD4"/>
<feature type="transmembrane region" description="Helical" evidence="1">
    <location>
        <begin position="31"/>
        <end position="55"/>
    </location>
</feature>
<keyword evidence="1" id="KW-1133">Transmembrane helix</keyword>
<reference evidence="2 3" key="1">
    <citation type="submission" date="2024-05" db="EMBL/GenBank/DDBJ databases">
        <title>Genetic variation in Jamaican populations of the coffee berry borer (Hypothenemus hampei).</title>
        <authorList>
            <person name="Errbii M."/>
            <person name="Myrie A."/>
        </authorList>
    </citation>
    <scope>NUCLEOTIDE SEQUENCE [LARGE SCALE GENOMIC DNA]</scope>
    <source>
        <strain evidence="2">JA-Hopewell-2020-01-JO</strain>
        <tissue evidence="2">Whole body</tissue>
    </source>
</reference>